<feature type="coiled-coil region" evidence="7">
    <location>
        <begin position="190"/>
        <end position="455"/>
    </location>
</feature>
<keyword evidence="6" id="KW-0238">DNA-binding</keyword>
<dbReference type="EMBL" id="VSSQ01002553">
    <property type="protein sequence ID" value="MPM16114.1"/>
    <property type="molecule type" value="Genomic_DNA"/>
</dbReference>
<dbReference type="SUPFAM" id="SSF75553">
    <property type="entry name" value="Smc hinge domain"/>
    <property type="match status" value="1"/>
</dbReference>
<protein>
    <submittedName>
        <fullName evidence="9">Chromosome partition protein Smc</fullName>
    </submittedName>
</protein>
<dbReference type="CDD" id="cd03278">
    <property type="entry name" value="ABC_SMC_barmotin"/>
    <property type="match status" value="1"/>
</dbReference>
<dbReference type="SUPFAM" id="SSF52540">
    <property type="entry name" value="P-loop containing nucleoside triphosphate hydrolases"/>
    <property type="match status" value="1"/>
</dbReference>
<dbReference type="GO" id="GO:0030261">
    <property type="term" value="P:chromosome condensation"/>
    <property type="evidence" value="ECO:0007669"/>
    <property type="project" value="InterPro"/>
</dbReference>
<dbReference type="InterPro" id="IPR027417">
    <property type="entry name" value="P-loop_NTPase"/>
</dbReference>
<keyword evidence="2" id="KW-0963">Cytoplasm</keyword>
<dbReference type="GO" id="GO:0003677">
    <property type="term" value="F:DNA binding"/>
    <property type="evidence" value="ECO:0007669"/>
    <property type="project" value="UniProtKB-KW"/>
</dbReference>
<dbReference type="Pfam" id="PF06470">
    <property type="entry name" value="SMC_hinge"/>
    <property type="match status" value="1"/>
</dbReference>
<keyword evidence="4" id="KW-0067">ATP-binding</keyword>
<dbReference type="InterPro" id="IPR011890">
    <property type="entry name" value="SMC_prok"/>
</dbReference>
<evidence type="ECO:0000256" key="1">
    <source>
        <dbReference type="ARBA" id="ARBA00004496"/>
    </source>
</evidence>
<dbReference type="AlphaFoldDB" id="A0A644XPU0"/>
<evidence type="ECO:0000256" key="3">
    <source>
        <dbReference type="ARBA" id="ARBA00022741"/>
    </source>
</evidence>
<dbReference type="Gene3D" id="3.40.50.300">
    <property type="entry name" value="P-loop containing nucleotide triphosphate hydrolases"/>
    <property type="match status" value="1"/>
</dbReference>
<dbReference type="SMART" id="SM00968">
    <property type="entry name" value="SMC_hinge"/>
    <property type="match status" value="1"/>
</dbReference>
<evidence type="ECO:0000256" key="5">
    <source>
        <dbReference type="ARBA" id="ARBA00023054"/>
    </source>
</evidence>
<accession>A0A644XPU0</accession>
<keyword evidence="5 7" id="KW-0175">Coiled coil</keyword>
<evidence type="ECO:0000256" key="6">
    <source>
        <dbReference type="ARBA" id="ARBA00023125"/>
    </source>
</evidence>
<evidence type="ECO:0000256" key="7">
    <source>
        <dbReference type="SAM" id="Coils"/>
    </source>
</evidence>
<feature type="domain" description="SMC hinge" evidence="8">
    <location>
        <begin position="40"/>
        <end position="156"/>
    </location>
</feature>
<evidence type="ECO:0000259" key="8">
    <source>
        <dbReference type="SMART" id="SM00968"/>
    </source>
</evidence>
<dbReference type="InterPro" id="IPR010935">
    <property type="entry name" value="SMC_hinge"/>
</dbReference>
<comment type="subcellular location">
    <subcellularLocation>
        <location evidence="1">Cytoplasm</location>
    </subcellularLocation>
</comment>
<dbReference type="InterPro" id="IPR036277">
    <property type="entry name" value="SMC_hinge_sf"/>
</dbReference>
<evidence type="ECO:0000256" key="2">
    <source>
        <dbReference type="ARBA" id="ARBA00022490"/>
    </source>
</evidence>
<dbReference type="Gene3D" id="1.10.287.1490">
    <property type="match status" value="1"/>
</dbReference>
<dbReference type="InterPro" id="IPR003395">
    <property type="entry name" value="RecF/RecN/SMC_N"/>
</dbReference>
<gene>
    <name evidence="9" type="primary">smc_22</name>
    <name evidence="9" type="ORF">SDC9_62488</name>
</gene>
<dbReference type="GO" id="GO:0007062">
    <property type="term" value="P:sister chromatid cohesion"/>
    <property type="evidence" value="ECO:0007669"/>
    <property type="project" value="InterPro"/>
</dbReference>
<comment type="caution">
    <text evidence="9">The sequence shown here is derived from an EMBL/GenBank/DDBJ whole genome shotgun (WGS) entry which is preliminary data.</text>
</comment>
<dbReference type="Pfam" id="PF02463">
    <property type="entry name" value="SMC_N"/>
    <property type="match status" value="1"/>
</dbReference>
<dbReference type="Gene3D" id="6.10.140.1720">
    <property type="match status" value="1"/>
</dbReference>
<organism evidence="9">
    <name type="scientific">bioreactor metagenome</name>
    <dbReference type="NCBI Taxonomy" id="1076179"/>
    <lineage>
        <taxon>unclassified sequences</taxon>
        <taxon>metagenomes</taxon>
        <taxon>ecological metagenomes</taxon>
    </lineage>
</organism>
<dbReference type="Gene3D" id="1.20.1060.20">
    <property type="match status" value="1"/>
</dbReference>
<dbReference type="GO" id="GO:0005694">
    <property type="term" value="C:chromosome"/>
    <property type="evidence" value="ECO:0007669"/>
    <property type="project" value="InterPro"/>
</dbReference>
<dbReference type="Gene3D" id="3.30.70.1620">
    <property type="match status" value="1"/>
</dbReference>
<evidence type="ECO:0000256" key="4">
    <source>
        <dbReference type="ARBA" id="ARBA00022840"/>
    </source>
</evidence>
<proteinExistence type="predicted"/>
<reference evidence="9" key="1">
    <citation type="submission" date="2019-08" db="EMBL/GenBank/DDBJ databases">
        <authorList>
            <person name="Kucharzyk K."/>
            <person name="Murdoch R.W."/>
            <person name="Higgins S."/>
            <person name="Loffler F."/>
        </authorList>
    </citation>
    <scope>NUCLEOTIDE SEQUENCE</scope>
</reference>
<dbReference type="PANTHER" id="PTHR43977">
    <property type="entry name" value="STRUCTURAL MAINTENANCE OF CHROMOSOMES PROTEIN 3"/>
    <property type="match status" value="1"/>
</dbReference>
<dbReference type="FunFam" id="3.40.50.300:FF:000901">
    <property type="entry name" value="Chromosome partition protein Smc"/>
    <property type="match status" value="1"/>
</dbReference>
<dbReference type="NCBIfam" id="TIGR02168">
    <property type="entry name" value="SMC_prok_B"/>
    <property type="match status" value="1"/>
</dbReference>
<dbReference type="GO" id="GO:0005737">
    <property type="term" value="C:cytoplasm"/>
    <property type="evidence" value="ECO:0007669"/>
    <property type="project" value="UniProtKB-SubCell"/>
</dbReference>
<sequence length="706" mass="78478">MEDNALSSRMNMLAEMEKMYEGYSKAVKLVMSESGRGELPGIHGPVAGLLRVSDRYAVAVEIALGGAMQNIVVDNEESAKKAISSLKRRDGGRATFLPLTSIRPNQLRERDVKQEQGFVGVASELVEHDDVYSPVFSNLLGRVVIAEDMDSAIAMARKYHYGFRIVTLDGQVMNPGGSMTGGSVSHSAGILSRANELDRLRAQMEKLKGDLAAAAKASEEANREAAAAVYEMETAQSQLRELDDSILTLTGKLENRESQLTALAGRRSELKTQIENLSARGAKAEADMEAARARIGELEGSAAELQSEAEGKSRGQSDLKTRMDKISEALAKFRMERAALEAEKAALSKAVSELEVLRRDIEGDRSQRESLISDYENRNEALRGEILAAEKDMEKIRGDREQAASAIAAVTAQKLELERRRNITDKDSRDKNQELLSLEREVSVLEQKKLAAQMEEKQILDKLWETYELTSEGAKAQRMTLESLPKAGRRVSELKRMIAELGNINIDAIGEFERVNERYTYFIDQRNDVQKSKAELENIINDITGEMKVIFRREFESIRTSFSETFLELFGGGKATLELENEEDILNCGIEIKVQPPGKALKIISLLSGGEKAFVAIALYFAILKVRPTPFCVLDEIEAALDDNNVVRFADYMRRITSKTQFIVITHRRGTMEAADVLYGVTMQEQGISRMLTISLNDVEKELQIG</sequence>
<dbReference type="GO" id="GO:0005524">
    <property type="term" value="F:ATP binding"/>
    <property type="evidence" value="ECO:0007669"/>
    <property type="project" value="UniProtKB-KW"/>
</dbReference>
<name>A0A644XPU0_9ZZZZ</name>
<evidence type="ECO:0000313" key="9">
    <source>
        <dbReference type="EMBL" id="MPM16114.1"/>
    </source>
</evidence>
<keyword evidence="3" id="KW-0547">Nucleotide-binding</keyword>